<reference evidence="8" key="1">
    <citation type="submission" date="2016-06" db="UniProtKB">
        <authorList>
            <consortium name="WormBaseParasite"/>
        </authorList>
    </citation>
    <scope>IDENTIFICATION</scope>
</reference>
<dbReference type="GO" id="GO:0007165">
    <property type="term" value="P:signal transduction"/>
    <property type="evidence" value="ECO:0007669"/>
    <property type="project" value="InterPro"/>
</dbReference>
<keyword evidence="2" id="KW-0378">Hydrolase</keyword>
<dbReference type="InterPro" id="IPR023174">
    <property type="entry name" value="PDEase_CS"/>
</dbReference>
<evidence type="ECO:0000259" key="7">
    <source>
        <dbReference type="PROSITE" id="PS51845"/>
    </source>
</evidence>
<feature type="binding site" evidence="4">
    <location>
        <position position="188"/>
    </location>
    <ligand>
        <name>AMP</name>
        <dbReference type="ChEBI" id="CHEBI:456215"/>
    </ligand>
</feature>
<evidence type="ECO:0000256" key="6">
    <source>
        <dbReference type="SAM" id="MobiDB-lite"/>
    </source>
</evidence>
<keyword evidence="1 5" id="KW-0479">Metal-binding</keyword>
<sequence length="309" mass="35109">LMRIFSIDPATLVRYLIRLEQNYHPDVPYHNSLHATDVIQTSHYLLQAEPLEDVFSDLEILAVLFASAVHDVDHPGLTNQFLINTGHDLALQYNDTSVLENHHLYVAFKLLNEPECDVFAALTAKKRQTLRRMVIELVLATDMSKHMSLLADLRTMVETKKVSGSGVLNLDNYSDRIQILQNMIHCADLSNPAKPLRLNRKWTGRLMEEFFRQGDKERTLKIEISPMCDRESVAVEKSQVSFIDFVAHPLLESWCDLVHPSAQLILDTLADNRDWYESQAENARASGSTKGRPKLATAEENDEEQANAS</sequence>
<dbReference type="PROSITE" id="PS00126">
    <property type="entry name" value="PDEASE_I_1"/>
    <property type="match status" value="1"/>
</dbReference>
<feature type="binding site" evidence="4">
    <location>
        <begin position="30"/>
        <end position="34"/>
    </location>
    <ligand>
        <name>AMP</name>
        <dbReference type="ChEBI" id="CHEBI:456215"/>
    </ligand>
</feature>
<protein>
    <submittedName>
        <fullName evidence="8">PDEase domain-containing protein</fullName>
    </submittedName>
</protein>
<feature type="binding site" evidence="5">
    <location>
        <position position="188"/>
    </location>
    <ligand>
        <name>Zn(2+)</name>
        <dbReference type="ChEBI" id="CHEBI:29105"/>
        <label>1</label>
    </ligand>
</feature>
<feature type="binding site" evidence="4">
    <location>
        <position position="239"/>
    </location>
    <ligand>
        <name>AMP</name>
        <dbReference type="ChEBI" id="CHEBI:456215"/>
    </ligand>
</feature>
<dbReference type="GO" id="GO:0004114">
    <property type="term" value="F:3',5'-cyclic-nucleotide phosphodiesterase activity"/>
    <property type="evidence" value="ECO:0007669"/>
    <property type="project" value="InterPro"/>
</dbReference>
<dbReference type="WBParaSite" id="ECPE_0000488901-mRNA-1">
    <property type="protein sequence ID" value="ECPE_0000488901-mRNA-1"/>
    <property type="gene ID" value="ECPE_0000488901"/>
</dbReference>
<feature type="compositionally biased region" description="Acidic residues" evidence="6">
    <location>
        <begin position="299"/>
        <end position="309"/>
    </location>
</feature>
<evidence type="ECO:0000256" key="5">
    <source>
        <dbReference type="PIRSR" id="PIRSR623088-3"/>
    </source>
</evidence>
<evidence type="ECO:0000313" key="8">
    <source>
        <dbReference type="WBParaSite" id="ECPE_0000488901-mRNA-1"/>
    </source>
</evidence>
<feature type="binding site" evidence="5">
    <location>
        <position position="34"/>
    </location>
    <ligand>
        <name>Zn(2+)</name>
        <dbReference type="ChEBI" id="CHEBI:29105"/>
        <label>1</label>
    </ligand>
</feature>
<feature type="binding site" evidence="4">
    <location>
        <position position="71"/>
    </location>
    <ligand>
        <name>AMP</name>
        <dbReference type="ChEBI" id="CHEBI:456215"/>
    </ligand>
</feature>
<dbReference type="PROSITE" id="PS51845">
    <property type="entry name" value="PDEASE_I_2"/>
    <property type="match status" value="1"/>
</dbReference>
<dbReference type="InterPro" id="IPR003607">
    <property type="entry name" value="HD/PDEase_dom"/>
</dbReference>
<feature type="region of interest" description="Disordered" evidence="6">
    <location>
        <begin position="279"/>
        <end position="309"/>
    </location>
</feature>
<dbReference type="Pfam" id="PF00233">
    <property type="entry name" value="PDEase_I"/>
    <property type="match status" value="1"/>
</dbReference>
<feature type="compositionally biased region" description="Polar residues" evidence="6">
    <location>
        <begin position="279"/>
        <end position="289"/>
    </location>
</feature>
<accession>A0A183AD42</accession>
<evidence type="ECO:0000256" key="4">
    <source>
        <dbReference type="PIRSR" id="PIRSR623088-2"/>
    </source>
</evidence>
<evidence type="ECO:0000256" key="2">
    <source>
        <dbReference type="ARBA" id="ARBA00022801"/>
    </source>
</evidence>
<evidence type="ECO:0000256" key="1">
    <source>
        <dbReference type="ARBA" id="ARBA00022723"/>
    </source>
</evidence>
<dbReference type="GO" id="GO:0046872">
    <property type="term" value="F:metal ion binding"/>
    <property type="evidence" value="ECO:0007669"/>
    <property type="project" value="UniProtKB-KW"/>
</dbReference>
<feature type="binding site" evidence="5">
    <location>
        <position position="71"/>
    </location>
    <ligand>
        <name>Zn(2+)</name>
        <dbReference type="ChEBI" id="CHEBI:29105"/>
        <label>2</label>
    </ligand>
</feature>
<feature type="domain" description="PDEase" evidence="7">
    <location>
        <begin position="1"/>
        <end position="283"/>
    </location>
</feature>
<evidence type="ECO:0000256" key="3">
    <source>
        <dbReference type="PIRSR" id="PIRSR623088-1"/>
    </source>
</evidence>
<dbReference type="PANTHER" id="PTHR11347">
    <property type="entry name" value="CYCLIC NUCLEOTIDE PHOSPHODIESTERASE"/>
    <property type="match status" value="1"/>
</dbReference>
<feature type="binding site" evidence="5">
    <location>
        <position position="71"/>
    </location>
    <ligand>
        <name>Zn(2+)</name>
        <dbReference type="ChEBI" id="CHEBI:29105"/>
        <label>1</label>
    </ligand>
</feature>
<organism evidence="8">
    <name type="scientific">Echinostoma caproni</name>
    <dbReference type="NCBI Taxonomy" id="27848"/>
    <lineage>
        <taxon>Eukaryota</taxon>
        <taxon>Metazoa</taxon>
        <taxon>Spiralia</taxon>
        <taxon>Lophotrochozoa</taxon>
        <taxon>Platyhelminthes</taxon>
        <taxon>Trematoda</taxon>
        <taxon>Digenea</taxon>
        <taxon>Plagiorchiida</taxon>
        <taxon>Echinostomata</taxon>
        <taxon>Echinostomatoidea</taxon>
        <taxon>Echinostomatidae</taxon>
        <taxon>Echinostoma</taxon>
    </lineage>
</organism>
<dbReference type="FunFam" id="1.10.1300.10:FF:000023">
    <property type="entry name" value="Phosphodiesterase"/>
    <property type="match status" value="1"/>
</dbReference>
<proteinExistence type="predicted"/>
<dbReference type="PRINTS" id="PR00387">
    <property type="entry name" value="PDIESTERASE1"/>
</dbReference>
<dbReference type="InterPro" id="IPR023088">
    <property type="entry name" value="PDEase"/>
</dbReference>
<name>A0A183AD42_9TREM</name>
<dbReference type="SUPFAM" id="SSF109604">
    <property type="entry name" value="HD-domain/PDEase-like"/>
    <property type="match status" value="1"/>
</dbReference>
<dbReference type="Gene3D" id="1.10.1300.10">
    <property type="entry name" value="3'5'-cyclic nucleotide phosphodiesterase, catalytic domain"/>
    <property type="match status" value="1"/>
</dbReference>
<dbReference type="InterPro" id="IPR002073">
    <property type="entry name" value="PDEase_catalytic_dom"/>
</dbReference>
<dbReference type="SMART" id="SM00471">
    <property type="entry name" value="HDc"/>
    <property type="match status" value="1"/>
</dbReference>
<feature type="binding site" evidence="5">
    <location>
        <position position="70"/>
    </location>
    <ligand>
        <name>Zn(2+)</name>
        <dbReference type="ChEBI" id="CHEBI:29105"/>
        <label>1</label>
    </ligand>
</feature>
<dbReference type="AlphaFoldDB" id="A0A183AD42"/>
<feature type="active site" description="Proton donor" evidence="3">
    <location>
        <position position="30"/>
    </location>
</feature>
<dbReference type="InterPro" id="IPR036971">
    <property type="entry name" value="PDEase_catalytic_dom_sf"/>
</dbReference>